<dbReference type="GO" id="GO:0006355">
    <property type="term" value="P:regulation of DNA-templated transcription"/>
    <property type="evidence" value="ECO:0007669"/>
    <property type="project" value="UniProtKB-ARBA"/>
</dbReference>
<feature type="region of interest" description="Disordered" evidence="13">
    <location>
        <begin position="281"/>
        <end position="315"/>
    </location>
</feature>
<dbReference type="Proteomes" id="UP000886595">
    <property type="component" value="Unassembled WGS sequence"/>
</dbReference>
<evidence type="ECO:0000259" key="15">
    <source>
        <dbReference type="PROSITE" id="PS50888"/>
    </source>
</evidence>
<dbReference type="GO" id="GO:0004672">
    <property type="term" value="F:protein kinase activity"/>
    <property type="evidence" value="ECO:0007669"/>
    <property type="project" value="InterPro"/>
</dbReference>
<keyword evidence="7" id="KW-0805">Transcription regulation</keyword>
<keyword evidence="3" id="KW-0808">Transferase</keyword>
<dbReference type="SUPFAM" id="SSF56112">
    <property type="entry name" value="Protein kinase-like (PK-like)"/>
    <property type="match status" value="1"/>
</dbReference>
<dbReference type="EMBL" id="JAAMPC010000014">
    <property type="protein sequence ID" value="KAG2263204.1"/>
    <property type="molecule type" value="Genomic_DNA"/>
</dbReference>
<dbReference type="PANTHER" id="PTHR46821">
    <property type="entry name" value="OS07G0586332 PROTEIN"/>
    <property type="match status" value="1"/>
</dbReference>
<dbReference type="FunFam" id="4.10.280.10:FF:000085">
    <property type="entry name" value="Transcription factor bHLH126"/>
    <property type="match status" value="1"/>
</dbReference>
<dbReference type="InterPro" id="IPR008271">
    <property type="entry name" value="Ser/Thr_kinase_AS"/>
</dbReference>
<evidence type="ECO:0000256" key="12">
    <source>
        <dbReference type="SAM" id="Coils"/>
    </source>
</evidence>
<dbReference type="Gene3D" id="4.10.280.10">
    <property type="entry name" value="Helix-loop-helix DNA-binding domain"/>
    <property type="match status" value="1"/>
</dbReference>
<dbReference type="Gene3D" id="3.30.200.20">
    <property type="entry name" value="Phosphorylase Kinase, domain 1"/>
    <property type="match status" value="1"/>
</dbReference>
<comment type="caution">
    <text evidence="16">The sequence shown here is derived from an EMBL/GenBank/DDBJ whole genome shotgun (WGS) entry which is preliminary data.</text>
</comment>
<dbReference type="SUPFAM" id="SSF47459">
    <property type="entry name" value="HLH, helix-loop-helix DNA-binding domain"/>
    <property type="match status" value="1"/>
</dbReference>
<dbReference type="CDD" id="cd18914">
    <property type="entry name" value="bHLH_AtORG2_like"/>
    <property type="match status" value="1"/>
</dbReference>
<keyword evidence="8" id="KW-0238">DNA-binding</keyword>
<evidence type="ECO:0000256" key="9">
    <source>
        <dbReference type="ARBA" id="ARBA00023163"/>
    </source>
</evidence>
<evidence type="ECO:0000313" key="17">
    <source>
        <dbReference type="Proteomes" id="UP000886595"/>
    </source>
</evidence>
<feature type="domain" description="BHLH" evidence="15">
    <location>
        <begin position="707"/>
        <end position="759"/>
    </location>
</feature>
<dbReference type="Pfam" id="PF00010">
    <property type="entry name" value="HLH"/>
    <property type="match status" value="1"/>
</dbReference>
<dbReference type="GO" id="GO:0005634">
    <property type="term" value="C:nucleus"/>
    <property type="evidence" value="ECO:0007669"/>
    <property type="project" value="UniProtKB-SubCell"/>
</dbReference>
<proteinExistence type="predicted"/>
<dbReference type="InterPro" id="IPR011598">
    <property type="entry name" value="bHLH_dom"/>
</dbReference>
<dbReference type="OrthoDB" id="626167at2759"/>
<evidence type="ECO:0000256" key="11">
    <source>
        <dbReference type="PROSITE-ProRule" id="PRU10141"/>
    </source>
</evidence>
<dbReference type="GO" id="GO:0046983">
    <property type="term" value="F:protein dimerization activity"/>
    <property type="evidence" value="ECO:0007669"/>
    <property type="project" value="InterPro"/>
</dbReference>
<keyword evidence="10" id="KW-0539">Nucleus</keyword>
<reference evidence="16 17" key="1">
    <citation type="submission" date="2020-02" db="EMBL/GenBank/DDBJ databases">
        <authorList>
            <person name="Ma Q."/>
            <person name="Huang Y."/>
            <person name="Song X."/>
            <person name="Pei D."/>
        </authorList>
    </citation>
    <scope>NUCLEOTIDE SEQUENCE [LARGE SCALE GENOMIC DNA]</scope>
    <source>
        <strain evidence="16">Sxm20200214</strain>
        <tissue evidence="16">Leaf</tissue>
    </source>
</reference>
<evidence type="ECO:0000256" key="2">
    <source>
        <dbReference type="ARBA" id="ARBA00011738"/>
    </source>
</evidence>
<comment type="subcellular location">
    <subcellularLocation>
        <location evidence="1">Nucleus</location>
    </subcellularLocation>
</comment>
<dbReference type="AlphaFoldDB" id="A0A8X7U2Y2"/>
<keyword evidence="12" id="KW-0175">Coiled coil</keyword>
<protein>
    <recommendedName>
        <fullName evidence="18">Protein kinase domain-containing protein</fullName>
    </recommendedName>
</protein>
<dbReference type="InterPro" id="IPR036638">
    <property type="entry name" value="HLH_DNA-bd_sf"/>
</dbReference>
<dbReference type="Gene3D" id="1.10.510.10">
    <property type="entry name" value="Transferase(Phosphotransferase) domain 1"/>
    <property type="match status" value="2"/>
</dbReference>
<dbReference type="PROSITE" id="PS50888">
    <property type="entry name" value="BHLH"/>
    <property type="match status" value="1"/>
</dbReference>
<feature type="compositionally biased region" description="Basic and acidic residues" evidence="13">
    <location>
        <begin position="304"/>
        <end position="315"/>
    </location>
</feature>
<evidence type="ECO:0000256" key="6">
    <source>
        <dbReference type="ARBA" id="ARBA00022840"/>
    </source>
</evidence>
<evidence type="ECO:0000256" key="7">
    <source>
        <dbReference type="ARBA" id="ARBA00023015"/>
    </source>
</evidence>
<evidence type="ECO:0000256" key="4">
    <source>
        <dbReference type="ARBA" id="ARBA00022741"/>
    </source>
</evidence>
<gene>
    <name evidence="16" type="ORF">Bca52824_070283</name>
</gene>
<keyword evidence="9" id="KW-0804">Transcription</keyword>
<feature type="coiled-coil region" evidence="12">
    <location>
        <begin position="588"/>
        <end position="615"/>
    </location>
</feature>
<dbReference type="InterPro" id="IPR000719">
    <property type="entry name" value="Prot_kinase_dom"/>
</dbReference>
<evidence type="ECO:0000256" key="10">
    <source>
        <dbReference type="ARBA" id="ARBA00023242"/>
    </source>
</evidence>
<keyword evidence="4 11" id="KW-0547">Nucleotide-binding</keyword>
<keyword evidence="17" id="KW-1185">Reference proteome</keyword>
<dbReference type="GO" id="GO:0005524">
    <property type="term" value="F:ATP binding"/>
    <property type="evidence" value="ECO:0007669"/>
    <property type="project" value="UniProtKB-UniRule"/>
</dbReference>
<feature type="domain" description="Protein kinase" evidence="14">
    <location>
        <begin position="90"/>
        <end position="588"/>
    </location>
</feature>
<feature type="compositionally biased region" description="Basic residues" evidence="13">
    <location>
        <begin position="389"/>
        <end position="403"/>
    </location>
</feature>
<dbReference type="InterPro" id="IPR044576">
    <property type="entry name" value="At4g25390-like"/>
</dbReference>
<dbReference type="InterPro" id="IPR011009">
    <property type="entry name" value="Kinase-like_dom_sf"/>
</dbReference>
<sequence length="869" mass="96480">MPSRPISSPSPVAPPPSSHHHDKTTRIFPPLSAAGAGAGAGFSLFVALSVCFCKFSRKRPPPPAGDSSSSSSRPPREFSYSTLRRATASFSPANRLGQGGFGAVFRGTLSNGENVAVKVMDSGSLQGEAEFQNELFFAAKLEDSPHVVPVVGFSHDKNGDALLHRRCPELMDWNKRFLVAVNVAEGIEHLHGLERPVIHGDIKPSNVLLDKLFSAKIADFGLARVKPEHVEITVAPESSNGGGGGGGVEEELESVITTATGYEDFNFGPVKQSPEVTVSSPEMGVAPLESPETTATVVSVSPEMGEKAKGREGERRDWWWKQESNAERGKVKEYVMQWIGSEVKKERPSSVDWIESVAATTASSSSSSKKKSSKRLEWWLSLEEESENKKKKKKRRMKKKKKKTLESEFCSDDGRSSSLRRRSNSKGSSIDWWLDGLRARGNSHDSVSGEIAKSCGISSTPSMRGTVCYAAPEYCNLDNNSVSEKCDVYSYGVLLLVLVSGRRPLEMTGSASEIQRANLMSWARKLARRGKLVDLVDQKLQNLDQEQAVLCIKVALQCLQRLPVSRPSIKQVLGMLKGEGRRSTSDQLNEAVNYINHLQRNIKDMSSKRDDLMLLSRQRLESRNEQIRNDNSNHVVIRPCLVGVEIVFSVLQTPLSSVLHVLSEYGLCVLGCISSNVNGRLIHTLQAEEKKRKRRKEVRVVSNEENLEKIMHREVEKQRRQEMASLYASLRSLLPLEFIQGKRSTSDQLNEAVNYINYLQRNIKDMSSKRDELILLSGQSFESRNKQSRNDNSNHVVIRPCLVGVEIVFSVLQTPLSSVLHVLSEHGLYVLSCFSSNVNGRLIHTLQAEVNDLAFVDFADLKIYLLRLP</sequence>
<evidence type="ECO:0000259" key="14">
    <source>
        <dbReference type="PROSITE" id="PS50011"/>
    </source>
</evidence>
<evidence type="ECO:0000256" key="5">
    <source>
        <dbReference type="ARBA" id="ARBA00022777"/>
    </source>
</evidence>
<keyword evidence="5" id="KW-0418">Kinase</keyword>
<dbReference type="InterPro" id="IPR017441">
    <property type="entry name" value="Protein_kinase_ATP_BS"/>
</dbReference>
<accession>A0A8X7U2Y2</accession>
<evidence type="ECO:0000256" key="8">
    <source>
        <dbReference type="ARBA" id="ARBA00023125"/>
    </source>
</evidence>
<name>A0A8X7U2Y2_BRACI</name>
<dbReference type="SMART" id="SM00220">
    <property type="entry name" value="S_TKc"/>
    <property type="match status" value="1"/>
</dbReference>
<dbReference type="PROSITE" id="PS00108">
    <property type="entry name" value="PROTEIN_KINASE_ST"/>
    <property type="match status" value="1"/>
</dbReference>
<comment type="subunit">
    <text evidence="2">Homodimer.</text>
</comment>
<evidence type="ECO:0000256" key="13">
    <source>
        <dbReference type="SAM" id="MobiDB-lite"/>
    </source>
</evidence>
<feature type="compositionally biased region" description="Low complexity" evidence="13">
    <location>
        <begin position="1"/>
        <end position="10"/>
    </location>
</feature>
<evidence type="ECO:0000313" key="16">
    <source>
        <dbReference type="EMBL" id="KAG2263204.1"/>
    </source>
</evidence>
<dbReference type="Pfam" id="PF00069">
    <property type="entry name" value="Pkinase"/>
    <property type="match status" value="2"/>
</dbReference>
<dbReference type="GO" id="GO:0003677">
    <property type="term" value="F:DNA binding"/>
    <property type="evidence" value="ECO:0007669"/>
    <property type="project" value="UniProtKB-KW"/>
</dbReference>
<keyword evidence="6 11" id="KW-0067">ATP-binding</keyword>
<dbReference type="PROSITE" id="PS50011">
    <property type="entry name" value="PROTEIN_KINASE_DOM"/>
    <property type="match status" value="1"/>
</dbReference>
<organism evidence="16 17">
    <name type="scientific">Brassica carinata</name>
    <name type="common">Ethiopian mustard</name>
    <name type="synonym">Abyssinian cabbage</name>
    <dbReference type="NCBI Taxonomy" id="52824"/>
    <lineage>
        <taxon>Eukaryota</taxon>
        <taxon>Viridiplantae</taxon>
        <taxon>Streptophyta</taxon>
        <taxon>Embryophyta</taxon>
        <taxon>Tracheophyta</taxon>
        <taxon>Spermatophyta</taxon>
        <taxon>Magnoliopsida</taxon>
        <taxon>eudicotyledons</taxon>
        <taxon>Gunneridae</taxon>
        <taxon>Pentapetalae</taxon>
        <taxon>rosids</taxon>
        <taxon>malvids</taxon>
        <taxon>Brassicales</taxon>
        <taxon>Brassicaceae</taxon>
        <taxon>Brassiceae</taxon>
        <taxon>Brassica</taxon>
    </lineage>
</organism>
<dbReference type="PROSITE" id="PS00107">
    <property type="entry name" value="PROTEIN_KINASE_ATP"/>
    <property type="match status" value="1"/>
</dbReference>
<evidence type="ECO:0000256" key="3">
    <source>
        <dbReference type="ARBA" id="ARBA00022679"/>
    </source>
</evidence>
<dbReference type="SMART" id="SM00353">
    <property type="entry name" value="HLH"/>
    <property type="match status" value="1"/>
</dbReference>
<feature type="binding site" evidence="11">
    <location>
        <position position="118"/>
    </location>
    <ligand>
        <name>ATP</name>
        <dbReference type="ChEBI" id="CHEBI:30616"/>
    </ligand>
</feature>
<evidence type="ECO:0008006" key="18">
    <source>
        <dbReference type="Google" id="ProtNLM"/>
    </source>
</evidence>
<feature type="region of interest" description="Disordered" evidence="13">
    <location>
        <begin position="389"/>
        <end position="427"/>
    </location>
</feature>
<evidence type="ECO:0000256" key="1">
    <source>
        <dbReference type="ARBA" id="ARBA00004123"/>
    </source>
</evidence>
<dbReference type="PANTHER" id="PTHR46821:SF5">
    <property type="entry name" value="PROTEIN KINASE DOMAIN-CONTAINING PROTEIN"/>
    <property type="match status" value="1"/>
</dbReference>
<feature type="region of interest" description="Disordered" evidence="13">
    <location>
        <begin position="1"/>
        <end position="28"/>
    </location>
</feature>